<reference evidence="2 3" key="1">
    <citation type="submission" date="2024-09" db="EMBL/GenBank/DDBJ databases">
        <title>Rethinking Asexuality: The Enigmatic Case of Functional Sexual Genes in Lepraria (Stereocaulaceae).</title>
        <authorList>
            <person name="Doellman M."/>
            <person name="Sun Y."/>
            <person name="Barcenas-Pena A."/>
            <person name="Lumbsch H.T."/>
            <person name="Grewe F."/>
        </authorList>
    </citation>
    <scope>NUCLEOTIDE SEQUENCE [LARGE SCALE GENOMIC DNA]</scope>
    <source>
        <strain evidence="2 3">Grewe 0041</strain>
    </source>
</reference>
<proteinExistence type="predicted"/>
<evidence type="ECO:0000256" key="1">
    <source>
        <dbReference type="SAM" id="MobiDB-lite"/>
    </source>
</evidence>
<feature type="compositionally biased region" description="Acidic residues" evidence="1">
    <location>
        <begin position="31"/>
        <end position="48"/>
    </location>
</feature>
<feature type="region of interest" description="Disordered" evidence="1">
    <location>
        <begin position="30"/>
        <end position="94"/>
    </location>
</feature>
<dbReference type="Proteomes" id="UP001590951">
    <property type="component" value="Unassembled WGS sequence"/>
</dbReference>
<evidence type="ECO:0000313" key="2">
    <source>
        <dbReference type="EMBL" id="KAL2056904.1"/>
    </source>
</evidence>
<accession>A0ABR4BGG7</accession>
<protein>
    <submittedName>
        <fullName evidence="2">Uncharacterized protein</fullName>
    </submittedName>
</protein>
<gene>
    <name evidence="2" type="ORF">ABVK25_002643</name>
</gene>
<evidence type="ECO:0000313" key="3">
    <source>
        <dbReference type="Proteomes" id="UP001590951"/>
    </source>
</evidence>
<dbReference type="EMBL" id="JBHFEH010000006">
    <property type="protein sequence ID" value="KAL2056904.1"/>
    <property type="molecule type" value="Genomic_DNA"/>
</dbReference>
<keyword evidence="3" id="KW-1185">Reference proteome</keyword>
<name>A0ABR4BGG7_9LECA</name>
<organism evidence="2 3">
    <name type="scientific">Lepraria finkii</name>
    <dbReference type="NCBI Taxonomy" id="1340010"/>
    <lineage>
        <taxon>Eukaryota</taxon>
        <taxon>Fungi</taxon>
        <taxon>Dikarya</taxon>
        <taxon>Ascomycota</taxon>
        <taxon>Pezizomycotina</taxon>
        <taxon>Lecanoromycetes</taxon>
        <taxon>OSLEUM clade</taxon>
        <taxon>Lecanoromycetidae</taxon>
        <taxon>Lecanorales</taxon>
        <taxon>Lecanorineae</taxon>
        <taxon>Stereocaulaceae</taxon>
        <taxon>Lepraria</taxon>
    </lineage>
</organism>
<comment type="caution">
    <text evidence="2">The sequence shown here is derived from an EMBL/GenBank/DDBJ whole genome shotgun (WGS) entry which is preliminary data.</text>
</comment>
<feature type="compositionally biased region" description="Acidic residues" evidence="1">
    <location>
        <begin position="72"/>
        <end position="82"/>
    </location>
</feature>
<sequence length="137" mass="14924">MNHFKSPLPTVCLSNRTVWTIKNVVLHASPDDESSADLDGAADEEENSAGEGVVAIADTVAEKEGAATDETAGVEEDIDDSASEVSSLGSYSRKQNFKHHQSFIRLKMSAEQGCRLCSLLYKNCLPLLSTLPKLWWP</sequence>
<feature type="compositionally biased region" description="Polar residues" evidence="1">
    <location>
        <begin position="83"/>
        <end position="94"/>
    </location>
</feature>